<protein>
    <submittedName>
        <fullName evidence="2">Uncharacterized protein</fullName>
    </submittedName>
</protein>
<reference evidence="2" key="1">
    <citation type="submission" date="2015-04" db="UniProtKB">
        <authorList>
            <consortium name="EnsemblPlants"/>
        </authorList>
    </citation>
    <scope>IDENTIFICATION</scope>
    <source>
        <strain evidence="2">SL10</strain>
    </source>
</reference>
<feature type="region of interest" description="Disordered" evidence="1">
    <location>
        <begin position="58"/>
        <end position="82"/>
    </location>
</feature>
<name>A0A0E0GJ77_ORYNI</name>
<proteinExistence type="predicted"/>
<dbReference type="AlphaFoldDB" id="A0A0E0GJ77"/>
<evidence type="ECO:0000256" key="1">
    <source>
        <dbReference type="SAM" id="MobiDB-lite"/>
    </source>
</evidence>
<dbReference type="HOGENOM" id="CLU_1374167_0_0_1"/>
<dbReference type="EnsemblPlants" id="ONIVA03G09710.1">
    <property type="protein sequence ID" value="ONIVA03G09710.1"/>
    <property type="gene ID" value="ONIVA03G09710"/>
</dbReference>
<evidence type="ECO:0000313" key="3">
    <source>
        <dbReference type="Proteomes" id="UP000006591"/>
    </source>
</evidence>
<reference evidence="2" key="2">
    <citation type="submission" date="2018-04" db="EMBL/GenBank/DDBJ databases">
        <title>OnivRS2 (Oryza nivara Reference Sequence Version 2).</title>
        <authorList>
            <person name="Zhang J."/>
            <person name="Kudrna D."/>
            <person name="Lee S."/>
            <person name="Talag J."/>
            <person name="Rajasekar S."/>
            <person name="Welchert J."/>
            <person name="Hsing Y.-I."/>
            <person name="Wing R.A."/>
        </authorList>
    </citation>
    <scope>NUCLEOTIDE SEQUENCE [LARGE SCALE GENOMIC DNA]</scope>
    <source>
        <strain evidence="2">SL10</strain>
    </source>
</reference>
<evidence type="ECO:0000313" key="2">
    <source>
        <dbReference type="EnsemblPlants" id="ONIVA03G09710.1"/>
    </source>
</evidence>
<sequence length="199" mass="20758">MWLAGAVVGELARGGGGCVTEGWQRPGGRRAAGEGRPRACGGGSAVVGVWLRVGGGQADGRGAAADNRTRARMGGEEANSGRRSSRALLRVFDGGRRTWARVADDGSSCYRETSRSGTPIPPHLHCSMAPPAGVPRRRSFRRRAGARDGYACGLKDRKTGKACEPFEPMLLSGITGDIKSQEDKVKMLLAGNSGLPGIG</sequence>
<keyword evidence="3" id="KW-1185">Reference proteome</keyword>
<dbReference type="Gramene" id="ONIVA03G09710.1">
    <property type="protein sequence ID" value="ONIVA03G09710.1"/>
    <property type="gene ID" value="ONIVA03G09710"/>
</dbReference>
<dbReference type="Proteomes" id="UP000006591">
    <property type="component" value="Chromosome 3"/>
</dbReference>
<organism evidence="2">
    <name type="scientific">Oryza nivara</name>
    <name type="common">Indian wild rice</name>
    <name type="synonym">Oryza sativa f. spontanea</name>
    <dbReference type="NCBI Taxonomy" id="4536"/>
    <lineage>
        <taxon>Eukaryota</taxon>
        <taxon>Viridiplantae</taxon>
        <taxon>Streptophyta</taxon>
        <taxon>Embryophyta</taxon>
        <taxon>Tracheophyta</taxon>
        <taxon>Spermatophyta</taxon>
        <taxon>Magnoliopsida</taxon>
        <taxon>Liliopsida</taxon>
        <taxon>Poales</taxon>
        <taxon>Poaceae</taxon>
        <taxon>BOP clade</taxon>
        <taxon>Oryzoideae</taxon>
        <taxon>Oryzeae</taxon>
        <taxon>Oryzinae</taxon>
        <taxon>Oryza</taxon>
    </lineage>
</organism>
<accession>A0A0E0GJ77</accession>